<accession>A0AAD7DC83</accession>
<reference evidence="2" key="1">
    <citation type="submission" date="2023-03" db="EMBL/GenBank/DDBJ databases">
        <title>Massive genome expansion in bonnet fungi (Mycena s.s.) driven by repeated elements and novel gene families across ecological guilds.</title>
        <authorList>
            <consortium name="Lawrence Berkeley National Laboratory"/>
            <person name="Harder C.B."/>
            <person name="Miyauchi S."/>
            <person name="Viragh M."/>
            <person name="Kuo A."/>
            <person name="Thoen E."/>
            <person name="Andreopoulos B."/>
            <person name="Lu D."/>
            <person name="Skrede I."/>
            <person name="Drula E."/>
            <person name="Henrissat B."/>
            <person name="Morin E."/>
            <person name="Kohler A."/>
            <person name="Barry K."/>
            <person name="LaButti K."/>
            <person name="Morin E."/>
            <person name="Salamov A."/>
            <person name="Lipzen A."/>
            <person name="Mereny Z."/>
            <person name="Hegedus B."/>
            <person name="Baldrian P."/>
            <person name="Stursova M."/>
            <person name="Weitz H."/>
            <person name="Taylor A."/>
            <person name="Grigoriev I.V."/>
            <person name="Nagy L.G."/>
            <person name="Martin F."/>
            <person name="Kauserud H."/>
        </authorList>
    </citation>
    <scope>NUCLEOTIDE SEQUENCE</scope>
    <source>
        <strain evidence="2">CBHHK067</strain>
    </source>
</reference>
<organism evidence="2 3">
    <name type="scientific">Mycena rosella</name>
    <name type="common">Pink bonnet</name>
    <name type="synonym">Agaricus rosellus</name>
    <dbReference type="NCBI Taxonomy" id="1033263"/>
    <lineage>
        <taxon>Eukaryota</taxon>
        <taxon>Fungi</taxon>
        <taxon>Dikarya</taxon>
        <taxon>Basidiomycota</taxon>
        <taxon>Agaricomycotina</taxon>
        <taxon>Agaricomycetes</taxon>
        <taxon>Agaricomycetidae</taxon>
        <taxon>Agaricales</taxon>
        <taxon>Marasmiineae</taxon>
        <taxon>Mycenaceae</taxon>
        <taxon>Mycena</taxon>
    </lineage>
</organism>
<feature type="compositionally biased region" description="Polar residues" evidence="1">
    <location>
        <begin position="55"/>
        <end position="107"/>
    </location>
</feature>
<dbReference type="AlphaFoldDB" id="A0AAD7DC83"/>
<gene>
    <name evidence="2" type="ORF">B0H17DRAFT_1203869</name>
</gene>
<dbReference type="EMBL" id="JARKIE010000091">
    <property type="protein sequence ID" value="KAJ7687019.1"/>
    <property type="molecule type" value="Genomic_DNA"/>
</dbReference>
<protein>
    <submittedName>
        <fullName evidence="2">Uncharacterized protein</fullName>
    </submittedName>
</protein>
<proteinExistence type="predicted"/>
<comment type="caution">
    <text evidence="2">The sequence shown here is derived from an EMBL/GenBank/DDBJ whole genome shotgun (WGS) entry which is preliminary data.</text>
</comment>
<evidence type="ECO:0000256" key="1">
    <source>
        <dbReference type="SAM" id="MobiDB-lite"/>
    </source>
</evidence>
<feature type="compositionally biased region" description="Polar residues" evidence="1">
    <location>
        <begin position="114"/>
        <end position="127"/>
    </location>
</feature>
<sequence length="284" mass="29501">MRKPGTSASKTPSSASTGTTSQLQNATAGISQPRLKSGVMREPGHSASQIVPKETASQLQNAKAVTFHSQPNHTHNSQNPSSAAARTSQQNATAGPSQPQLKPSASSAFKGAASQPQDATALTSHSQVKPDRMIPSGPIEPPGAAGVSGPNLEHSNELVDEDPDPFSLPGFCVLNSQGPPNGLSCDFLLHHRATSLTSGYLAIIARQPGFCVHNSQGPPSGLSCDSLLHRATSPTFGCLAIIARQSGYAFSIPQGSECELRRLLATSSHCTAPLRRYPGTGPPM</sequence>
<dbReference type="Proteomes" id="UP001221757">
    <property type="component" value="Unassembled WGS sequence"/>
</dbReference>
<feature type="compositionally biased region" description="Low complexity" evidence="1">
    <location>
        <begin position="1"/>
        <end position="21"/>
    </location>
</feature>
<feature type="region of interest" description="Disordered" evidence="1">
    <location>
        <begin position="1"/>
        <end position="161"/>
    </location>
</feature>
<evidence type="ECO:0000313" key="3">
    <source>
        <dbReference type="Proteomes" id="UP001221757"/>
    </source>
</evidence>
<evidence type="ECO:0000313" key="2">
    <source>
        <dbReference type="EMBL" id="KAJ7687019.1"/>
    </source>
</evidence>
<keyword evidence="3" id="KW-1185">Reference proteome</keyword>
<name>A0AAD7DC83_MYCRO</name>